<accession>A0A1Y0B3I6</accession>
<keyword evidence="1" id="KW-0496">Mitochondrion</keyword>
<sequence>MIFLSLLSRGGELAGRRGYKDGSCRRHGGKGLRRDFKPNLMSSRRLWRRFRRPSPTTTPYGLGRSHFARWVDCCWKSFFSFLPAMTILL</sequence>
<gene>
    <name evidence="1" type="ORF">AEK19_MT1785</name>
</gene>
<dbReference type="EMBL" id="KY774314">
    <property type="protein sequence ID" value="ART31958.1"/>
    <property type="molecule type" value="Genomic_DNA"/>
</dbReference>
<geneLocation type="mitochondrion" evidence="1"/>
<reference evidence="1" key="1">
    <citation type="submission" date="2017-03" db="EMBL/GenBank/DDBJ databases">
        <title>The mitochondrial genome of the carnivorous plant Utricularia reniformis (Lentibulariaceae): structure, comparative analysis and evolutionary landmarks.</title>
        <authorList>
            <person name="Silva S.R."/>
            <person name="Alvarenga D.O."/>
            <person name="Michael T.P."/>
            <person name="Miranda V.F.O."/>
            <person name="Varani A.M."/>
        </authorList>
    </citation>
    <scope>NUCLEOTIDE SEQUENCE</scope>
</reference>
<evidence type="ECO:0000313" key="1">
    <source>
        <dbReference type="EMBL" id="ART31958.1"/>
    </source>
</evidence>
<organism evidence="1">
    <name type="scientific">Utricularia reniformis</name>
    <dbReference type="NCBI Taxonomy" id="192314"/>
    <lineage>
        <taxon>Eukaryota</taxon>
        <taxon>Viridiplantae</taxon>
        <taxon>Streptophyta</taxon>
        <taxon>Embryophyta</taxon>
        <taxon>Tracheophyta</taxon>
        <taxon>Spermatophyta</taxon>
        <taxon>Magnoliopsida</taxon>
        <taxon>eudicotyledons</taxon>
        <taxon>Gunneridae</taxon>
        <taxon>Pentapetalae</taxon>
        <taxon>asterids</taxon>
        <taxon>lamiids</taxon>
        <taxon>Lamiales</taxon>
        <taxon>Lentibulariaceae</taxon>
        <taxon>Utricularia</taxon>
    </lineage>
</organism>
<name>A0A1Y0B3I6_9LAMI</name>
<protein>
    <submittedName>
        <fullName evidence="1">Uncharacterized protein</fullName>
    </submittedName>
</protein>
<dbReference type="AlphaFoldDB" id="A0A1Y0B3I6"/>
<proteinExistence type="predicted"/>